<dbReference type="Proteomes" id="UP000298264">
    <property type="component" value="Unassembled WGS sequence"/>
</dbReference>
<reference evidence="2" key="1">
    <citation type="journal article" date="2019" name="PLoS Negl. Trop. Dis.">
        <title>Revisiting the worldwide diversity of Leptospira species in the environment.</title>
        <authorList>
            <person name="Vincent A.T."/>
            <person name="Schiettekatte O."/>
            <person name="Bourhy P."/>
            <person name="Veyrier F.J."/>
            <person name="Picardeau M."/>
        </authorList>
    </citation>
    <scope>NUCLEOTIDE SEQUENCE [LARGE SCALE GENOMIC DNA]</scope>
    <source>
        <strain evidence="2">201400974</strain>
    </source>
</reference>
<feature type="transmembrane region" description="Helical" evidence="1">
    <location>
        <begin position="6"/>
        <end position="30"/>
    </location>
</feature>
<evidence type="ECO:0000313" key="2">
    <source>
        <dbReference type="EMBL" id="TGN11688.1"/>
    </source>
</evidence>
<dbReference type="EMBL" id="RQHV01000038">
    <property type="protein sequence ID" value="TGN11688.1"/>
    <property type="molecule type" value="Genomic_DNA"/>
</dbReference>
<protein>
    <submittedName>
        <fullName evidence="2">Uncharacterized protein</fullName>
    </submittedName>
</protein>
<keyword evidence="1" id="KW-0812">Transmembrane</keyword>
<feature type="transmembrane region" description="Helical" evidence="1">
    <location>
        <begin position="73"/>
        <end position="93"/>
    </location>
</feature>
<organism evidence="2 3">
    <name type="scientific">Leptospira ilyithenensis</name>
    <dbReference type="NCBI Taxonomy" id="2484901"/>
    <lineage>
        <taxon>Bacteria</taxon>
        <taxon>Pseudomonadati</taxon>
        <taxon>Spirochaetota</taxon>
        <taxon>Spirochaetia</taxon>
        <taxon>Leptospirales</taxon>
        <taxon>Leptospiraceae</taxon>
        <taxon>Leptospira</taxon>
    </lineage>
</organism>
<accession>A0A4R9LQH2</accession>
<keyword evidence="3" id="KW-1185">Reference proteome</keyword>
<feature type="transmembrane region" description="Helical" evidence="1">
    <location>
        <begin position="42"/>
        <end position="67"/>
    </location>
</feature>
<keyword evidence="1" id="KW-0472">Membrane</keyword>
<comment type="caution">
    <text evidence="2">The sequence shown here is derived from an EMBL/GenBank/DDBJ whole genome shotgun (WGS) entry which is preliminary data.</text>
</comment>
<evidence type="ECO:0000313" key="3">
    <source>
        <dbReference type="Proteomes" id="UP000298264"/>
    </source>
</evidence>
<dbReference type="RefSeq" id="WP_135763537.1">
    <property type="nucleotide sequence ID" value="NZ_RQHV01000038.1"/>
</dbReference>
<evidence type="ECO:0000256" key="1">
    <source>
        <dbReference type="SAM" id="Phobius"/>
    </source>
</evidence>
<dbReference type="AlphaFoldDB" id="A0A4R9LQH2"/>
<gene>
    <name evidence="2" type="ORF">EHS11_06225</name>
</gene>
<sequence length="107" mass="11995">MAFLDVIPFSLALITFGWVTLPSLILQVLISWGEIAAGKPKAWILALGSVFLLVFNGHDILVAMNVLQSITKLAPWGFFIFVILLSLYGENLFRDSEVKFMPLQRKL</sequence>
<name>A0A4R9LQH2_9LEPT</name>
<keyword evidence="1" id="KW-1133">Transmembrane helix</keyword>
<proteinExistence type="predicted"/>